<organism evidence="2 3">
    <name type="scientific">Dietzia timorensis</name>
    <dbReference type="NCBI Taxonomy" id="499555"/>
    <lineage>
        <taxon>Bacteria</taxon>
        <taxon>Bacillati</taxon>
        <taxon>Actinomycetota</taxon>
        <taxon>Actinomycetes</taxon>
        <taxon>Mycobacteriales</taxon>
        <taxon>Dietziaceae</taxon>
        <taxon>Dietzia</taxon>
    </lineage>
</organism>
<dbReference type="OrthoDB" id="4730534at2"/>
<dbReference type="SUPFAM" id="SSF55961">
    <property type="entry name" value="Bet v1-like"/>
    <property type="match status" value="1"/>
</dbReference>
<name>A0A173LQZ5_9ACTN</name>
<dbReference type="Proteomes" id="UP000186104">
    <property type="component" value="Chromosome"/>
</dbReference>
<dbReference type="AlphaFoldDB" id="A0A173LQZ5"/>
<dbReference type="PANTHER" id="PTHR39683:SF4">
    <property type="entry name" value="COENZYME Q-BINDING PROTEIN COQ10 START DOMAIN-CONTAINING PROTEIN"/>
    <property type="match status" value="1"/>
</dbReference>
<sequence>MAVSVKKEIDIAASVPEVMEVLADVESLPTWSTAHTSAEILDKDEEGWPLKVREVISQFGVKDTMVLDYEWYEGELSWTLAEESSAQKAQECRYQLTDNGDGTTHVEFDLTVELKLKLPGLVVKQGQKLAADTATKGLKKETERRYG</sequence>
<dbReference type="RefSeq" id="WP_067478807.1">
    <property type="nucleotide sequence ID" value="NZ_CP015961.1"/>
</dbReference>
<dbReference type="KEGG" id="dtm:BJL86_3138"/>
<proteinExistence type="predicted"/>
<evidence type="ECO:0000313" key="2">
    <source>
        <dbReference type="EMBL" id="ANI93897.1"/>
    </source>
</evidence>
<evidence type="ECO:0000313" key="3">
    <source>
        <dbReference type="Proteomes" id="UP000186104"/>
    </source>
</evidence>
<accession>A0A173LQZ5</accession>
<keyword evidence="3" id="KW-1185">Reference proteome</keyword>
<dbReference type="CDD" id="cd07819">
    <property type="entry name" value="SRPBCC_2"/>
    <property type="match status" value="1"/>
</dbReference>
<gene>
    <name evidence="2" type="ORF">BJL86_3138</name>
</gene>
<protein>
    <recommendedName>
        <fullName evidence="1">Coenzyme Q-binding protein COQ10 START domain-containing protein</fullName>
    </recommendedName>
</protein>
<dbReference type="STRING" id="499555.BJL86_3138"/>
<dbReference type="Gene3D" id="3.30.530.20">
    <property type="match status" value="1"/>
</dbReference>
<dbReference type="Pfam" id="PF03364">
    <property type="entry name" value="Polyketide_cyc"/>
    <property type="match status" value="1"/>
</dbReference>
<evidence type="ECO:0000259" key="1">
    <source>
        <dbReference type="Pfam" id="PF03364"/>
    </source>
</evidence>
<dbReference type="InterPro" id="IPR005031">
    <property type="entry name" value="COQ10_START"/>
</dbReference>
<dbReference type="PANTHER" id="PTHR39683">
    <property type="entry name" value="CONSERVED PROTEIN TB16.3"/>
    <property type="match status" value="1"/>
</dbReference>
<dbReference type="EMBL" id="CP015961">
    <property type="protein sequence ID" value="ANI93897.1"/>
    <property type="molecule type" value="Genomic_DNA"/>
</dbReference>
<dbReference type="InterPro" id="IPR023393">
    <property type="entry name" value="START-like_dom_sf"/>
</dbReference>
<feature type="domain" description="Coenzyme Q-binding protein COQ10 START" evidence="1">
    <location>
        <begin position="11"/>
        <end position="136"/>
    </location>
</feature>
<reference evidence="2 3" key="1">
    <citation type="submission" date="2016-06" db="EMBL/GenBank/DDBJ databases">
        <title>Complete genome sequence of a saline-alkali tolerant type strain Dietzia timorensis ID05-A0528T.</title>
        <authorList>
            <person name="Wu X."/>
        </authorList>
    </citation>
    <scope>NUCLEOTIDE SEQUENCE [LARGE SCALE GENOMIC DNA]</scope>
    <source>
        <strain evidence="2 3">ID05-A0528</strain>
    </source>
</reference>